<protein>
    <submittedName>
        <fullName evidence="10">Zinc finger protein 830</fullName>
    </submittedName>
</protein>
<evidence type="ECO:0000313" key="10">
    <source>
        <dbReference type="RefSeq" id="XP_003742774.1"/>
    </source>
</evidence>
<dbReference type="GO" id="GO:0044773">
    <property type="term" value="P:mitotic DNA damage checkpoint signaling"/>
    <property type="evidence" value="ECO:0007669"/>
    <property type="project" value="TreeGrafter"/>
</dbReference>
<accession>A0AAJ6VXU8</accession>
<organism evidence="9 10">
    <name type="scientific">Galendromus occidentalis</name>
    <name type="common">western predatory mite</name>
    <dbReference type="NCBI Taxonomy" id="34638"/>
    <lineage>
        <taxon>Eukaryota</taxon>
        <taxon>Metazoa</taxon>
        <taxon>Ecdysozoa</taxon>
        <taxon>Arthropoda</taxon>
        <taxon>Chelicerata</taxon>
        <taxon>Arachnida</taxon>
        <taxon>Acari</taxon>
        <taxon>Parasitiformes</taxon>
        <taxon>Mesostigmata</taxon>
        <taxon>Gamasina</taxon>
        <taxon>Phytoseioidea</taxon>
        <taxon>Phytoseiidae</taxon>
        <taxon>Typhlodrominae</taxon>
        <taxon>Galendromus</taxon>
    </lineage>
</organism>
<dbReference type="PANTHER" id="PTHR13278">
    <property type="entry name" value="ZINC FINGER PROTEIN 830"/>
    <property type="match status" value="1"/>
</dbReference>
<dbReference type="Proteomes" id="UP000694867">
    <property type="component" value="Unplaced"/>
</dbReference>
<feature type="region of interest" description="Disordered" evidence="7">
    <location>
        <begin position="55"/>
        <end position="159"/>
    </location>
</feature>
<proteinExistence type="predicted"/>
<feature type="domain" description="ZNF380 coiled-coil" evidence="8">
    <location>
        <begin position="148"/>
        <end position="227"/>
    </location>
</feature>
<evidence type="ECO:0000259" key="8">
    <source>
        <dbReference type="Pfam" id="PF23406"/>
    </source>
</evidence>
<dbReference type="GO" id="GO:0033260">
    <property type="term" value="P:nuclear DNA replication"/>
    <property type="evidence" value="ECO:0007669"/>
    <property type="project" value="TreeGrafter"/>
</dbReference>
<name>A0AAJ6VXU8_9ACAR</name>
<dbReference type="GO" id="GO:0003676">
    <property type="term" value="F:nucleic acid binding"/>
    <property type="evidence" value="ECO:0007669"/>
    <property type="project" value="InterPro"/>
</dbReference>
<evidence type="ECO:0000256" key="3">
    <source>
        <dbReference type="ARBA" id="ARBA00022723"/>
    </source>
</evidence>
<dbReference type="AlphaFoldDB" id="A0AAJ6VXU8"/>
<feature type="region of interest" description="Disordered" evidence="7">
    <location>
        <begin position="1"/>
        <end position="32"/>
    </location>
</feature>
<sequence length="261" mass="29543">MAGNQEDLRRLMREKMMSSGSEQQSPFAKISSSGRITCTVCPGVSIKNWSTHQISAQHKRNVSAQKTAKSMPPPAPKKYEAIVKKVPEPPKVAPKSILKNPLKASPSQSDGEVVKPTEQAETLKRPASPPEEQPDAKSAKLSEDGSVLPEGFFDDPKLDAKARNIEYKDPQEVEWEMFQKELREEGSKSEQVVEIDEENDMRERELHEADEMISKWEKIRELEIRKEHMKRVEVSDGAAPMDADDEAEFAEFLDWRQKAVD</sequence>
<evidence type="ECO:0000313" key="9">
    <source>
        <dbReference type="Proteomes" id="UP000694867"/>
    </source>
</evidence>
<keyword evidence="3" id="KW-0479">Metal-binding</keyword>
<dbReference type="GO" id="GO:0005681">
    <property type="term" value="C:spliceosomal complex"/>
    <property type="evidence" value="ECO:0007669"/>
    <property type="project" value="InterPro"/>
</dbReference>
<evidence type="ECO:0000256" key="2">
    <source>
        <dbReference type="ARBA" id="ARBA00022473"/>
    </source>
</evidence>
<dbReference type="InterPro" id="IPR040050">
    <property type="entry name" value="ZNF830-like"/>
</dbReference>
<evidence type="ECO:0000256" key="7">
    <source>
        <dbReference type="SAM" id="MobiDB-lite"/>
    </source>
</evidence>
<keyword evidence="9" id="KW-1185">Reference proteome</keyword>
<keyword evidence="6" id="KW-0539">Nucleus</keyword>
<gene>
    <name evidence="10" type="primary">LOC100901918</name>
</gene>
<feature type="compositionally biased region" description="Basic and acidic residues" evidence="7">
    <location>
        <begin position="1"/>
        <end position="16"/>
    </location>
</feature>
<dbReference type="PANTHER" id="PTHR13278:SF0">
    <property type="entry name" value="ZINC FINGER PROTEIN 830"/>
    <property type="match status" value="1"/>
</dbReference>
<dbReference type="Pfam" id="PF23406">
    <property type="entry name" value="ZNF380_CC"/>
    <property type="match status" value="1"/>
</dbReference>
<keyword evidence="4" id="KW-0863">Zinc-finger</keyword>
<dbReference type="GO" id="GO:0008270">
    <property type="term" value="F:zinc ion binding"/>
    <property type="evidence" value="ECO:0007669"/>
    <property type="project" value="UniProtKB-KW"/>
</dbReference>
<keyword evidence="2" id="KW-0217">Developmental protein</keyword>
<evidence type="ECO:0000256" key="1">
    <source>
        <dbReference type="ARBA" id="ARBA00004324"/>
    </source>
</evidence>
<reference evidence="10" key="1">
    <citation type="submission" date="2025-08" db="UniProtKB">
        <authorList>
            <consortium name="RefSeq"/>
        </authorList>
    </citation>
    <scope>IDENTIFICATION</scope>
</reference>
<feature type="region of interest" description="Disordered" evidence="7">
    <location>
        <begin position="182"/>
        <end position="202"/>
    </location>
</feature>
<keyword evidence="5" id="KW-0862">Zinc</keyword>
<dbReference type="GO" id="GO:0033314">
    <property type="term" value="P:mitotic DNA replication checkpoint signaling"/>
    <property type="evidence" value="ECO:0007669"/>
    <property type="project" value="TreeGrafter"/>
</dbReference>
<dbReference type="KEGG" id="goe:100901918"/>
<feature type="compositionally biased region" description="Basic and acidic residues" evidence="7">
    <location>
        <begin position="77"/>
        <end position="88"/>
    </location>
</feature>
<feature type="compositionally biased region" description="Basic and acidic residues" evidence="7">
    <location>
        <begin position="134"/>
        <end position="143"/>
    </location>
</feature>
<feature type="compositionally biased region" description="Polar residues" evidence="7">
    <location>
        <begin position="55"/>
        <end position="68"/>
    </location>
</feature>
<dbReference type="RefSeq" id="XP_003742774.1">
    <property type="nucleotide sequence ID" value="XM_003742726.1"/>
</dbReference>
<dbReference type="InterPro" id="IPR059039">
    <property type="entry name" value="ZNF380_CC"/>
</dbReference>
<feature type="compositionally biased region" description="Polar residues" evidence="7">
    <location>
        <begin position="18"/>
        <end position="32"/>
    </location>
</feature>
<evidence type="ECO:0000256" key="5">
    <source>
        <dbReference type="ARBA" id="ARBA00022833"/>
    </source>
</evidence>
<evidence type="ECO:0000256" key="4">
    <source>
        <dbReference type="ARBA" id="ARBA00022771"/>
    </source>
</evidence>
<dbReference type="GeneID" id="100901918"/>
<comment type="subcellular location">
    <subcellularLocation>
        <location evidence="1">Nucleus speckle</location>
    </subcellularLocation>
</comment>
<evidence type="ECO:0000256" key="6">
    <source>
        <dbReference type="ARBA" id="ARBA00023242"/>
    </source>
</evidence>